<dbReference type="OrthoDB" id="269774at2"/>
<dbReference type="AlphaFoldDB" id="D7CQE5"/>
<gene>
    <name evidence="2" type="ordered locus">Trad_1812</name>
</gene>
<keyword evidence="3" id="KW-1185">Reference proteome</keyword>
<dbReference type="HOGENOM" id="CLU_1234556_0_0_0"/>
<keyword evidence="1" id="KW-0732">Signal</keyword>
<evidence type="ECO:0000313" key="2">
    <source>
        <dbReference type="EMBL" id="ADI14929.1"/>
    </source>
</evidence>
<feature type="signal peptide" evidence="1">
    <location>
        <begin position="1"/>
        <end position="21"/>
    </location>
</feature>
<dbReference type="eggNOG" id="COG3391">
    <property type="taxonomic scope" value="Bacteria"/>
</dbReference>
<dbReference type="SUPFAM" id="SSF82171">
    <property type="entry name" value="DPP6 N-terminal domain-like"/>
    <property type="match status" value="1"/>
</dbReference>
<feature type="chain" id="PRO_5003094494" description="Lipoprotein" evidence="1">
    <location>
        <begin position="22"/>
        <end position="224"/>
    </location>
</feature>
<dbReference type="InterPro" id="IPR015943">
    <property type="entry name" value="WD40/YVTN_repeat-like_dom_sf"/>
</dbReference>
<dbReference type="PROSITE" id="PS51257">
    <property type="entry name" value="PROKAR_LIPOPROTEIN"/>
    <property type="match status" value="1"/>
</dbReference>
<dbReference type="Gene3D" id="2.130.10.10">
    <property type="entry name" value="YVTN repeat-like/Quinoprotein amine dehydrogenase"/>
    <property type="match status" value="1"/>
</dbReference>
<reference evidence="3" key="1">
    <citation type="submission" date="2010-05" db="EMBL/GenBank/DDBJ databases">
        <title>The complete genome of Truepera radiovictris DSM 17093.</title>
        <authorList>
            <consortium name="US DOE Joint Genome Institute (JGI-PGF)"/>
            <person name="Lucas S."/>
            <person name="Copeland A."/>
            <person name="Lapidus A."/>
            <person name="Glavina del Rio T."/>
            <person name="Dalin E."/>
            <person name="Tice H."/>
            <person name="Bruce D."/>
            <person name="Goodwin L."/>
            <person name="Pitluck S."/>
            <person name="Kyrpides N."/>
            <person name="Mavromatis K."/>
            <person name="Ovchinnikova G."/>
            <person name="Munk A.C."/>
            <person name="Detter J.C."/>
            <person name="Han C."/>
            <person name="Tapia R."/>
            <person name="Land M."/>
            <person name="Hauser L."/>
            <person name="Markowitz V."/>
            <person name="Cheng J.-F."/>
            <person name="Hugenholtz P."/>
            <person name="Woyke T."/>
            <person name="Wu D."/>
            <person name="Tindall B."/>
            <person name="Pomrenke H.G."/>
            <person name="Brambilla E."/>
            <person name="Klenk H.-P."/>
            <person name="Eisen J.A."/>
        </authorList>
    </citation>
    <scope>NUCLEOTIDE SEQUENCE [LARGE SCALE GENOMIC DNA]</scope>
    <source>
        <strain evidence="3">DSM 17093 / CIP 108686 / LMG 22925 / RQ-24</strain>
    </source>
</reference>
<name>D7CQE5_TRURR</name>
<evidence type="ECO:0000256" key="1">
    <source>
        <dbReference type="SAM" id="SignalP"/>
    </source>
</evidence>
<dbReference type="EMBL" id="CP002049">
    <property type="protein sequence ID" value="ADI14929.1"/>
    <property type="molecule type" value="Genomic_DNA"/>
</dbReference>
<sequence>MRRTLYSGLLLLGALSGCLRAPPPAALEFGSDPRIFRGAYETELDLRVASPEVSLSADASLLAMGNGDFFHAVQFWDTVSARPLGTLEAGVRVDAVTLTRAGDRVAAVIPDPHDDGPGGVRVWEVSSGAVVHDLPPNTPACPTCRVRSLALSPDETVLAVLSAWPRYKHPDESLSEVSLFDVATGARLGVLRGPRHALEAGYGAVSWCPQGCVGSSPAFGTDTA</sequence>
<evidence type="ECO:0008006" key="4">
    <source>
        <dbReference type="Google" id="ProtNLM"/>
    </source>
</evidence>
<proteinExistence type="predicted"/>
<evidence type="ECO:0000313" key="3">
    <source>
        <dbReference type="Proteomes" id="UP000000379"/>
    </source>
</evidence>
<reference evidence="2 3" key="2">
    <citation type="journal article" date="2011" name="Stand. Genomic Sci.">
        <title>Complete genome sequence of Truepera radiovictrix type strain (RQ-24).</title>
        <authorList>
            <person name="Ivanova N."/>
            <person name="Rohde C."/>
            <person name="Munk C."/>
            <person name="Nolan M."/>
            <person name="Lucas S."/>
            <person name="Del Rio T.G."/>
            <person name="Tice H."/>
            <person name="Deshpande S."/>
            <person name="Cheng J.F."/>
            <person name="Tapia R."/>
            <person name="Han C."/>
            <person name="Goodwin L."/>
            <person name="Pitluck S."/>
            <person name="Liolios K."/>
            <person name="Mavromatis K."/>
            <person name="Mikhailova N."/>
            <person name="Pati A."/>
            <person name="Chen A."/>
            <person name="Palaniappan K."/>
            <person name="Land M."/>
            <person name="Hauser L."/>
            <person name="Chang Y.J."/>
            <person name="Jeffries C.D."/>
            <person name="Brambilla E."/>
            <person name="Rohde M."/>
            <person name="Goker M."/>
            <person name="Tindall B.J."/>
            <person name="Woyke T."/>
            <person name="Bristow J."/>
            <person name="Eisen J.A."/>
            <person name="Markowitz V."/>
            <person name="Hugenholtz P."/>
            <person name="Kyrpides N.C."/>
            <person name="Klenk H.P."/>
            <person name="Lapidus A."/>
        </authorList>
    </citation>
    <scope>NUCLEOTIDE SEQUENCE [LARGE SCALE GENOMIC DNA]</scope>
    <source>
        <strain evidence="3">DSM 17093 / CIP 108686 / LMG 22925 / RQ-24</strain>
    </source>
</reference>
<dbReference type="STRING" id="649638.Trad_1812"/>
<dbReference type="KEGG" id="tra:Trad_1812"/>
<dbReference type="RefSeq" id="WP_013178295.1">
    <property type="nucleotide sequence ID" value="NC_014221.1"/>
</dbReference>
<protein>
    <recommendedName>
        <fullName evidence="4">Lipoprotein</fullName>
    </recommendedName>
</protein>
<dbReference type="Proteomes" id="UP000000379">
    <property type="component" value="Chromosome"/>
</dbReference>
<organism evidence="2 3">
    <name type="scientific">Truepera radiovictrix (strain DSM 17093 / CIP 108686 / LMG 22925 / RQ-24)</name>
    <dbReference type="NCBI Taxonomy" id="649638"/>
    <lineage>
        <taxon>Bacteria</taxon>
        <taxon>Thermotogati</taxon>
        <taxon>Deinococcota</taxon>
        <taxon>Deinococci</taxon>
        <taxon>Trueperales</taxon>
        <taxon>Trueperaceae</taxon>
        <taxon>Truepera</taxon>
    </lineage>
</organism>
<accession>D7CQE5</accession>